<dbReference type="KEGG" id="hhy:Halhy_1460"/>
<feature type="coiled-coil region" evidence="1">
    <location>
        <begin position="12"/>
        <end position="39"/>
    </location>
</feature>
<evidence type="ECO:0000256" key="1">
    <source>
        <dbReference type="SAM" id="Coils"/>
    </source>
</evidence>
<keyword evidence="1" id="KW-0175">Coiled coil</keyword>
<dbReference type="RefSeq" id="WP_013763908.1">
    <property type="nucleotide sequence ID" value="NC_015510.1"/>
</dbReference>
<sequence>MSTYDMILEEGIKIGERERQRLEEELEEVRQQVNKVILYLYQIDQKIPEEIALIVSKDLAYVETVISNSEEENIADN</sequence>
<gene>
    <name evidence="2" type="ordered locus">Halhy_1460</name>
</gene>
<keyword evidence="3" id="KW-1185">Reference proteome</keyword>
<evidence type="ECO:0000313" key="3">
    <source>
        <dbReference type="Proteomes" id="UP000008461"/>
    </source>
</evidence>
<dbReference type="AlphaFoldDB" id="F4KXE6"/>
<evidence type="ECO:0000313" key="2">
    <source>
        <dbReference type="EMBL" id="AEE49354.1"/>
    </source>
</evidence>
<reference evidence="2 3" key="1">
    <citation type="journal article" date="2011" name="Stand. Genomic Sci.">
        <title>Complete genome sequence of Haliscomenobacter hydrossis type strain (O).</title>
        <authorList>
            <consortium name="US DOE Joint Genome Institute (JGI-PGF)"/>
            <person name="Daligault H."/>
            <person name="Lapidus A."/>
            <person name="Zeytun A."/>
            <person name="Nolan M."/>
            <person name="Lucas S."/>
            <person name="Del Rio T.G."/>
            <person name="Tice H."/>
            <person name="Cheng J.F."/>
            <person name="Tapia R."/>
            <person name="Han C."/>
            <person name="Goodwin L."/>
            <person name="Pitluck S."/>
            <person name="Liolios K."/>
            <person name="Pagani I."/>
            <person name="Ivanova N."/>
            <person name="Huntemann M."/>
            <person name="Mavromatis K."/>
            <person name="Mikhailova N."/>
            <person name="Pati A."/>
            <person name="Chen A."/>
            <person name="Palaniappan K."/>
            <person name="Land M."/>
            <person name="Hauser L."/>
            <person name="Brambilla E.M."/>
            <person name="Rohde M."/>
            <person name="Verbarg S."/>
            <person name="Goker M."/>
            <person name="Bristow J."/>
            <person name="Eisen J.A."/>
            <person name="Markowitz V."/>
            <person name="Hugenholtz P."/>
            <person name="Kyrpides N.C."/>
            <person name="Klenk H.P."/>
            <person name="Woyke T."/>
        </authorList>
    </citation>
    <scope>NUCLEOTIDE SEQUENCE [LARGE SCALE GENOMIC DNA]</scope>
    <source>
        <strain evidence="3">ATCC 27775 / DSM 1100 / LMG 10767 / O</strain>
    </source>
</reference>
<organism evidence="2 3">
    <name type="scientific">Haliscomenobacter hydrossis (strain ATCC 27775 / DSM 1100 / LMG 10767 / O)</name>
    <dbReference type="NCBI Taxonomy" id="760192"/>
    <lineage>
        <taxon>Bacteria</taxon>
        <taxon>Pseudomonadati</taxon>
        <taxon>Bacteroidota</taxon>
        <taxon>Saprospiria</taxon>
        <taxon>Saprospirales</taxon>
        <taxon>Haliscomenobacteraceae</taxon>
        <taxon>Haliscomenobacter</taxon>
    </lineage>
</organism>
<dbReference type="HOGENOM" id="CLU_2633158_0_0_10"/>
<dbReference type="eggNOG" id="COG5464">
    <property type="taxonomic scope" value="Bacteria"/>
</dbReference>
<dbReference type="EMBL" id="CP002691">
    <property type="protein sequence ID" value="AEE49354.1"/>
    <property type="molecule type" value="Genomic_DNA"/>
</dbReference>
<proteinExistence type="predicted"/>
<accession>F4KXE6</accession>
<name>F4KXE6_HALH1</name>
<dbReference type="Proteomes" id="UP000008461">
    <property type="component" value="Chromosome"/>
</dbReference>
<protein>
    <submittedName>
        <fullName evidence="2">Uncharacterized protein</fullName>
    </submittedName>
</protein>
<reference key="2">
    <citation type="submission" date="2011-04" db="EMBL/GenBank/DDBJ databases">
        <title>Complete sequence of chromosome of Haliscomenobacter hydrossis DSM 1100.</title>
        <authorList>
            <consortium name="US DOE Joint Genome Institute (JGI-PGF)"/>
            <person name="Lucas S."/>
            <person name="Han J."/>
            <person name="Lapidus A."/>
            <person name="Bruce D."/>
            <person name="Goodwin L."/>
            <person name="Pitluck S."/>
            <person name="Peters L."/>
            <person name="Kyrpides N."/>
            <person name="Mavromatis K."/>
            <person name="Ivanova N."/>
            <person name="Ovchinnikova G."/>
            <person name="Pagani I."/>
            <person name="Daligault H."/>
            <person name="Detter J.C."/>
            <person name="Han C."/>
            <person name="Land M."/>
            <person name="Hauser L."/>
            <person name="Markowitz V."/>
            <person name="Cheng J.-F."/>
            <person name="Hugenholtz P."/>
            <person name="Woyke T."/>
            <person name="Wu D."/>
            <person name="Verbarg S."/>
            <person name="Frueling A."/>
            <person name="Brambilla E."/>
            <person name="Klenk H.-P."/>
            <person name="Eisen J.A."/>
        </authorList>
    </citation>
    <scope>NUCLEOTIDE SEQUENCE</scope>
    <source>
        <strain>DSM 1100</strain>
    </source>
</reference>